<dbReference type="InterPro" id="IPR036890">
    <property type="entry name" value="HATPase_C_sf"/>
</dbReference>
<dbReference type="Gene3D" id="3.30.565.10">
    <property type="entry name" value="Histidine kinase-like ATPase, C-terminal domain"/>
    <property type="match status" value="1"/>
</dbReference>
<accession>A0ABU8I9F2</accession>
<proteinExistence type="predicted"/>
<feature type="transmembrane region" description="Helical" evidence="1">
    <location>
        <begin position="7"/>
        <end position="27"/>
    </location>
</feature>
<dbReference type="RefSeq" id="WP_336557958.1">
    <property type="nucleotide sequence ID" value="NZ_JAYLLN010000044.1"/>
</dbReference>
<dbReference type="GO" id="GO:0016301">
    <property type="term" value="F:kinase activity"/>
    <property type="evidence" value="ECO:0007669"/>
    <property type="project" value="UniProtKB-KW"/>
</dbReference>
<protein>
    <submittedName>
        <fullName evidence="3">Sensor histidine kinase</fullName>
    </submittedName>
</protein>
<evidence type="ECO:0000256" key="1">
    <source>
        <dbReference type="SAM" id="Phobius"/>
    </source>
</evidence>
<dbReference type="Proteomes" id="UP001363035">
    <property type="component" value="Unassembled WGS sequence"/>
</dbReference>
<keyword evidence="3" id="KW-0808">Transferase</keyword>
<dbReference type="EMBL" id="JAYLLN010000044">
    <property type="protein sequence ID" value="MEI5986123.1"/>
    <property type="molecule type" value="Genomic_DNA"/>
</dbReference>
<keyword evidence="1" id="KW-0812">Transmembrane</keyword>
<evidence type="ECO:0000259" key="2">
    <source>
        <dbReference type="Pfam" id="PF06580"/>
    </source>
</evidence>
<sequence>MKYFFLTVLYSIVITIVLMLVIAGFYLVNDGTLEIAFFQSKGAQTGLLRGIGLGIVGSYLSYSLHKAMPAEDLAWKRYFYYLLLSFIIVPIVILGMNILLFTDRSLDGIKAYVSELRWDFALFPTFTFIIIGSIFYGLFFYSSYKNKQIKKQKSIAGEATAQLETLKNQIDPHFLFNSLNVLIGLIEEDKQNAITYTKSLSSIYRYILTQKDKELTSIQEELSFARSYISLLKLRFEDGINYQEGIIEAESKEIVPLSLQLLLENCIQHNRISEENPLTISIYQEGSKLVVSNNLQEKNSPNPSTKIGLANIVDRYALLSKEEVIIEKSDTYFKVKIPIV</sequence>
<feature type="transmembrane region" description="Helical" evidence="1">
    <location>
        <begin position="47"/>
        <end position="67"/>
    </location>
</feature>
<comment type="caution">
    <text evidence="3">The sequence shown here is derived from an EMBL/GenBank/DDBJ whole genome shotgun (WGS) entry which is preliminary data.</text>
</comment>
<evidence type="ECO:0000313" key="3">
    <source>
        <dbReference type="EMBL" id="MEI5986123.1"/>
    </source>
</evidence>
<evidence type="ECO:0000313" key="4">
    <source>
        <dbReference type="Proteomes" id="UP001363035"/>
    </source>
</evidence>
<dbReference type="Pfam" id="PF06580">
    <property type="entry name" value="His_kinase"/>
    <property type="match status" value="1"/>
</dbReference>
<name>A0ABU8I9F2_9SPHI</name>
<dbReference type="PANTHER" id="PTHR34220">
    <property type="entry name" value="SENSOR HISTIDINE KINASE YPDA"/>
    <property type="match status" value="1"/>
</dbReference>
<reference evidence="3 4" key="1">
    <citation type="submission" date="2024-01" db="EMBL/GenBank/DDBJ databases">
        <title>Sphingobacterium tenebrionis sp. nov., a novel endophyte isolated from tenebrio molitor intestines.</title>
        <authorList>
            <person name="Zhang C."/>
        </authorList>
    </citation>
    <scope>NUCLEOTIDE SEQUENCE [LARGE SCALE GENOMIC DNA]</scope>
    <source>
        <strain evidence="3 4">PU5-4</strain>
    </source>
</reference>
<feature type="domain" description="Signal transduction histidine kinase internal region" evidence="2">
    <location>
        <begin position="161"/>
        <end position="238"/>
    </location>
</feature>
<dbReference type="InterPro" id="IPR050640">
    <property type="entry name" value="Bact_2-comp_sensor_kinase"/>
</dbReference>
<feature type="transmembrane region" description="Helical" evidence="1">
    <location>
        <begin position="79"/>
        <end position="100"/>
    </location>
</feature>
<dbReference type="PANTHER" id="PTHR34220:SF7">
    <property type="entry name" value="SENSOR HISTIDINE KINASE YPDA"/>
    <property type="match status" value="1"/>
</dbReference>
<keyword evidence="3" id="KW-0418">Kinase</keyword>
<keyword evidence="1" id="KW-0472">Membrane</keyword>
<dbReference type="InterPro" id="IPR010559">
    <property type="entry name" value="Sig_transdc_His_kin_internal"/>
</dbReference>
<keyword evidence="1" id="KW-1133">Transmembrane helix</keyword>
<gene>
    <name evidence="3" type="ORF">VJ786_14565</name>
</gene>
<feature type="transmembrane region" description="Helical" evidence="1">
    <location>
        <begin position="120"/>
        <end position="141"/>
    </location>
</feature>
<keyword evidence="4" id="KW-1185">Reference proteome</keyword>
<organism evidence="3 4">
    <name type="scientific">Sphingobacterium tenebrionis</name>
    <dbReference type="NCBI Taxonomy" id="3111775"/>
    <lineage>
        <taxon>Bacteria</taxon>
        <taxon>Pseudomonadati</taxon>
        <taxon>Bacteroidota</taxon>
        <taxon>Sphingobacteriia</taxon>
        <taxon>Sphingobacteriales</taxon>
        <taxon>Sphingobacteriaceae</taxon>
        <taxon>Sphingobacterium</taxon>
    </lineage>
</organism>